<dbReference type="RefSeq" id="WP_109517385.1">
    <property type="nucleotide sequence ID" value="NZ_PDOA01000007.1"/>
</dbReference>
<evidence type="ECO:0000313" key="2">
    <source>
        <dbReference type="EMBL" id="PWC28564.1"/>
    </source>
</evidence>
<reference evidence="3" key="1">
    <citation type="submission" date="2017-10" db="EMBL/GenBank/DDBJ databases">
        <authorList>
            <person name="Toshchakov S.V."/>
            <person name="Goeva M.A."/>
        </authorList>
    </citation>
    <scope>NUCLEOTIDE SEQUENCE [LARGE SCALE GENOMIC DNA]</scope>
    <source>
        <strain evidence="3">JR1/69-1-13</strain>
    </source>
</reference>
<feature type="domain" description="MOSC" evidence="1">
    <location>
        <begin position="68"/>
        <end position="240"/>
    </location>
</feature>
<dbReference type="AlphaFoldDB" id="A0A2U1V3V0"/>
<organism evidence="2 3">
    <name type="scientific">Teichococcus aestuarii</name>
    <dbReference type="NCBI Taxonomy" id="568898"/>
    <lineage>
        <taxon>Bacteria</taxon>
        <taxon>Pseudomonadati</taxon>
        <taxon>Pseudomonadota</taxon>
        <taxon>Alphaproteobacteria</taxon>
        <taxon>Acetobacterales</taxon>
        <taxon>Roseomonadaceae</taxon>
        <taxon>Roseomonas</taxon>
    </lineage>
</organism>
<dbReference type="InterPro" id="IPR011037">
    <property type="entry name" value="Pyrv_Knase-like_insert_dom_sf"/>
</dbReference>
<dbReference type="Pfam" id="PF03473">
    <property type="entry name" value="MOSC"/>
    <property type="match status" value="1"/>
</dbReference>
<proteinExistence type="predicted"/>
<comment type="caution">
    <text evidence="2">The sequence shown here is derived from an EMBL/GenBank/DDBJ whole genome shotgun (WGS) entry which is preliminary data.</text>
</comment>
<name>A0A2U1V3V0_9PROT</name>
<dbReference type="GO" id="GO:0003824">
    <property type="term" value="F:catalytic activity"/>
    <property type="evidence" value="ECO:0007669"/>
    <property type="project" value="InterPro"/>
</dbReference>
<evidence type="ECO:0000313" key="3">
    <source>
        <dbReference type="Proteomes" id="UP000245048"/>
    </source>
</evidence>
<accession>A0A2U1V3V0</accession>
<sequence length="245" mass="26182">MSAAGRVSALWRYPVSSMGGERLERMELLPSGAAGDRTHGVFHAGTGEIAYPGRKREWMALPRAFSRRAADGAVEISTDGQGWAGIDDPGGLAPLSALYGFPAAIRPYAGEGEAGPRPRYARAPLHLLTTAALRTLQAAIPASVLDERRFRPNILIDTPEDVQGIPEYGWVGREFQLGGAVLRGTIPCARCAFTTLEQPGLPDDREVLRALLHRFGRDLGLYCEVVRPGPITAGDAVTLPEAASA</sequence>
<dbReference type="OrthoDB" id="581532at2"/>
<dbReference type="InterPro" id="IPR005303">
    <property type="entry name" value="MOCOS_middle"/>
</dbReference>
<dbReference type="PROSITE" id="PS51340">
    <property type="entry name" value="MOSC"/>
    <property type="match status" value="1"/>
</dbReference>
<dbReference type="InterPro" id="IPR005302">
    <property type="entry name" value="MoCF_Sase_C"/>
</dbReference>
<dbReference type="SUPFAM" id="SSF50800">
    <property type="entry name" value="PK beta-barrel domain-like"/>
    <property type="match status" value="1"/>
</dbReference>
<dbReference type="GO" id="GO:0030170">
    <property type="term" value="F:pyridoxal phosphate binding"/>
    <property type="evidence" value="ECO:0007669"/>
    <property type="project" value="InterPro"/>
</dbReference>
<dbReference type="EMBL" id="PDOA01000007">
    <property type="protein sequence ID" value="PWC28564.1"/>
    <property type="molecule type" value="Genomic_DNA"/>
</dbReference>
<keyword evidence="3" id="KW-1185">Reference proteome</keyword>
<dbReference type="GO" id="GO:0030151">
    <property type="term" value="F:molybdenum ion binding"/>
    <property type="evidence" value="ECO:0007669"/>
    <property type="project" value="InterPro"/>
</dbReference>
<protein>
    <submittedName>
        <fullName evidence="2">MOSC domain-containing protein</fullName>
    </submittedName>
</protein>
<dbReference type="Gene3D" id="2.40.33.20">
    <property type="entry name" value="PK beta-barrel domain-like"/>
    <property type="match status" value="1"/>
</dbReference>
<dbReference type="Proteomes" id="UP000245048">
    <property type="component" value="Unassembled WGS sequence"/>
</dbReference>
<gene>
    <name evidence="2" type="ORF">CR165_12815</name>
</gene>
<evidence type="ECO:0000259" key="1">
    <source>
        <dbReference type="PROSITE" id="PS51340"/>
    </source>
</evidence>
<dbReference type="Pfam" id="PF03476">
    <property type="entry name" value="MOSC_N"/>
    <property type="match status" value="1"/>
</dbReference>